<gene>
    <name evidence="2" type="primary">ORF3470</name>
</gene>
<protein>
    <submittedName>
        <fullName evidence="2">Uncharacterized protein</fullName>
    </submittedName>
</protein>
<dbReference type="EMBL" id="HACG01001385">
    <property type="protein sequence ID" value="CEK48250.1"/>
    <property type="molecule type" value="Transcribed_RNA"/>
</dbReference>
<dbReference type="AlphaFoldDB" id="A0A0B6XY65"/>
<evidence type="ECO:0000313" key="2">
    <source>
        <dbReference type="EMBL" id="CEK48250.1"/>
    </source>
</evidence>
<name>A0A0B6XY65_9EUPU</name>
<sequence length="99" mass="11090">SSPLMTPSSEQENMTPILAAVLVAFLGLNVFLCFQLHKYRQQLPKVPHQQQYTLLQADTISSDSETDFNIDTDSIIAHGRTCKGPTAEDIKLQKYGKEH</sequence>
<feature type="transmembrane region" description="Helical" evidence="1">
    <location>
        <begin position="14"/>
        <end position="34"/>
    </location>
</feature>
<keyword evidence="1" id="KW-0812">Transmembrane</keyword>
<reference evidence="2" key="1">
    <citation type="submission" date="2014-12" db="EMBL/GenBank/DDBJ databases">
        <title>Insight into the proteome of Arion vulgaris.</title>
        <authorList>
            <person name="Aradska J."/>
            <person name="Bulat T."/>
            <person name="Smidak R."/>
            <person name="Sarate P."/>
            <person name="Gangsoo J."/>
            <person name="Sialana F."/>
            <person name="Bilban M."/>
            <person name="Lubec G."/>
        </authorList>
    </citation>
    <scope>NUCLEOTIDE SEQUENCE</scope>
    <source>
        <tissue evidence="2">Skin</tissue>
    </source>
</reference>
<accession>A0A0B6XY65</accession>
<evidence type="ECO:0000256" key="1">
    <source>
        <dbReference type="SAM" id="Phobius"/>
    </source>
</evidence>
<keyword evidence="1" id="KW-1133">Transmembrane helix</keyword>
<organism evidence="2">
    <name type="scientific">Arion vulgaris</name>
    <dbReference type="NCBI Taxonomy" id="1028688"/>
    <lineage>
        <taxon>Eukaryota</taxon>
        <taxon>Metazoa</taxon>
        <taxon>Spiralia</taxon>
        <taxon>Lophotrochozoa</taxon>
        <taxon>Mollusca</taxon>
        <taxon>Gastropoda</taxon>
        <taxon>Heterobranchia</taxon>
        <taxon>Euthyneura</taxon>
        <taxon>Panpulmonata</taxon>
        <taxon>Eupulmonata</taxon>
        <taxon>Stylommatophora</taxon>
        <taxon>Helicina</taxon>
        <taxon>Arionoidea</taxon>
        <taxon>Arionidae</taxon>
        <taxon>Arion</taxon>
    </lineage>
</organism>
<proteinExistence type="predicted"/>
<feature type="non-terminal residue" evidence="2">
    <location>
        <position position="1"/>
    </location>
</feature>
<keyword evidence="1" id="KW-0472">Membrane</keyword>